<dbReference type="AlphaFoldDB" id="A0A2S6A4R2"/>
<comment type="caution">
    <text evidence="2">The sequence shown here is derived from an EMBL/GenBank/DDBJ whole genome shotgun (WGS) entry which is preliminary data.</text>
</comment>
<gene>
    <name evidence="2" type="ORF">C5F51_17920</name>
</gene>
<accession>A0A2S6A4R2</accession>
<evidence type="ECO:0000313" key="2">
    <source>
        <dbReference type="EMBL" id="PPJ27139.1"/>
    </source>
</evidence>
<evidence type="ECO:0000256" key="1">
    <source>
        <dbReference type="SAM" id="MobiDB-lite"/>
    </source>
</evidence>
<sequence>MIDPGPPVTGPAAIRAAAARSPLLILVLPHRVRRRGVPARPTLVLPTMPRVPAGPLPPVDVAAPPAPAAVPIAPTPAPSALSAAPAPAPAQPNPAGDQIVAIGRPPEVEIPAVAGSVIATALAAVGSGVMSFRSASAAQARLDAARAEFFGPRA</sequence>
<keyword evidence="3" id="KW-1185">Reference proteome</keyword>
<name>A0A2S6A4R2_9NOCA</name>
<reference evidence="2 3" key="1">
    <citation type="submission" date="2018-02" db="EMBL/GenBank/DDBJ databases">
        <title>8 Nocardia nova and 1 Nocardia cyriacigeorgica strain used for evolution to TMP-SMX.</title>
        <authorList>
            <person name="Mehta H."/>
            <person name="Weng J."/>
            <person name="Shamoo Y."/>
        </authorList>
    </citation>
    <scope>NUCLEOTIDE SEQUENCE [LARGE SCALE GENOMIC DNA]</scope>
    <source>
        <strain evidence="2 3">BAA2227</strain>
    </source>
</reference>
<organism evidence="2 3">
    <name type="scientific">Nocardia nova</name>
    <dbReference type="NCBI Taxonomy" id="37330"/>
    <lineage>
        <taxon>Bacteria</taxon>
        <taxon>Bacillati</taxon>
        <taxon>Actinomycetota</taxon>
        <taxon>Actinomycetes</taxon>
        <taxon>Mycobacteriales</taxon>
        <taxon>Nocardiaceae</taxon>
        <taxon>Nocardia</taxon>
    </lineage>
</organism>
<feature type="region of interest" description="Disordered" evidence="1">
    <location>
        <begin position="76"/>
        <end position="99"/>
    </location>
</feature>
<evidence type="ECO:0000313" key="3">
    <source>
        <dbReference type="Proteomes" id="UP000238356"/>
    </source>
</evidence>
<dbReference type="Proteomes" id="UP000238356">
    <property type="component" value="Unassembled WGS sequence"/>
</dbReference>
<dbReference type="EMBL" id="PSZD01000010">
    <property type="protein sequence ID" value="PPJ27139.1"/>
    <property type="molecule type" value="Genomic_DNA"/>
</dbReference>
<protein>
    <submittedName>
        <fullName evidence="2">Uncharacterized protein</fullName>
    </submittedName>
</protein>
<proteinExistence type="predicted"/>